<dbReference type="EMBL" id="LJIJ01001854">
    <property type="protein sequence ID" value="ODM90678.1"/>
    <property type="molecule type" value="Genomic_DNA"/>
</dbReference>
<dbReference type="GO" id="GO:0008270">
    <property type="term" value="F:zinc ion binding"/>
    <property type="evidence" value="ECO:0007669"/>
    <property type="project" value="UniProtKB-KW"/>
</dbReference>
<protein>
    <recommendedName>
        <fullName evidence="7">Zinc finger protein 865</fullName>
    </recommendedName>
</protein>
<feature type="non-terminal residue" evidence="10">
    <location>
        <position position="389"/>
    </location>
</feature>
<dbReference type="OrthoDB" id="427030at2759"/>
<dbReference type="FunFam" id="3.30.160.60:FF:000145">
    <property type="entry name" value="Zinc finger protein 574"/>
    <property type="match status" value="1"/>
</dbReference>
<dbReference type="PANTHER" id="PTHR23226:SF416">
    <property type="entry name" value="FI01424P"/>
    <property type="match status" value="1"/>
</dbReference>
<keyword evidence="11" id="KW-1185">Reference proteome</keyword>
<sequence>FGIKLSQTTETNGKLPKINKERKQKHPVVLPDNISVHTEEGSITYHCQICSRSFKTKANVKYHFSCKTGIKLFNCELYHQRAHAGLRTFECKICRKDFVHFGHLTRHVVLVHGDTRPYKYQCQMCPKAFQSKQGLKAHLICHKTERPFTCQQCIKKFKSRGALKSHTRINHGEQIFKCNECGKGFGAKETLNMHLIVHFTARPYVCNECQFAFKRKKELDSHAAVHTALFLTGERNYKCEICKYSFARKATLQRHQKSCKQVVKVMKTKAAAAVVGKVNLNEQPTKVVKVITEKAGPETGRSKTGEIGQTLQQAPLTTCMLSSYDKPEGLQNHYPRCGCWVCSQQRLSRLYEQYTHFISDQRTRGFARLVIPFPVPVPVPMNLESATSN</sequence>
<proteinExistence type="predicted"/>
<dbReference type="Gene3D" id="3.30.160.60">
    <property type="entry name" value="Classic Zinc Finger"/>
    <property type="match status" value="7"/>
</dbReference>
<evidence type="ECO:0000256" key="7">
    <source>
        <dbReference type="ARBA" id="ARBA00068876"/>
    </source>
</evidence>
<feature type="domain" description="C2H2-type" evidence="9">
    <location>
        <begin position="89"/>
        <end position="117"/>
    </location>
</feature>
<dbReference type="Pfam" id="PF00096">
    <property type="entry name" value="zf-C2H2"/>
    <property type="match status" value="5"/>
</dbReference>
<dbReference type="InterPro" id="IPR013087">
    <property type="entry name" value="Znf_C2H2_type"/>
</dbReference>
<keyword evidence="2" id="KW-0479">Metal-binding</keyword>
<name>A0A1D2MCF5_ORCCI</name>
<dbReference type="STRING" id="48709.A0A1D2MCF5"/>
<comment type="caution">
    <text evidence="10">The sequence shown here is derived from an EMBL/GenBank/DDBJ whole genome shotgun (WGS) entry which is preliminary data.</text>
</comment>
<evidence type="ECO:0000256" key="5">
    <source>
        <dbReference type="ARBA" id="ARBA00022833"/>
    </source>
</evidence>
<dbReference type="Pfam" id="PF13912">
    <property type="entry name" value="zf-C2H2_6"/>
    <property type="match status" value="1"/>
</dbReference>
<keyword evidence="3" id="KW-0677">Repeat</keyword>
<dbReference type="GO" id="GO:0005634">
    <property type="term" value="C:nucleus"/>
    <property type="evidence" value="ECO:0007669"/>
    <property type="project" value="UniProtKB-SubCell"/>
</dbReference>
<feature type="domain" description="C2H2-type" evidence="9">
    <location>
        <begin position="120"/>
        <end position="147"/>
    </location>
</feature>
<evidence type="ECO:0000259" key="9">
    <source>
        <dbReference type="PROSITE" id="PS50157"/>
    </source>
</evidence>
<dbReference type="FunFam" id="3.30.160.60:FF:000446">
    <property type="entry name" value="Zinc finger protein"/>
    <property type="match status" value="1"/>
</dbReference>
<dbReference type="PROSITE" id="PS50157">
    <property type="entry name" value="ZINC_FINGER_C2H2_2"/>
    <property type="match status" value="7"/>
</dbReference>
<keyword evidence="4 8" id="KW-0863">Zinc-finger</keyword>
<organism evidence="10 11">
    <name type="scientific">Orchesella cincta</name>
    <name type="common">Springtail</name>
    <name type="synonym">Podura cincta</name>
    <dbReference type="NCBI Taxonomy" id="48709"/>
    <lineage>
        <taxon>Eukaryota</taxon>
        <taxon>Metazoa</taxon>
        <taxon>Ecdysozoa</taxon>
        <taxon>Arthropoda</taxon>
        <taxon>Hexapoda</taxon>
        <taxon>Collembola</taxon>
        <taxon>Entomobryomorpha</taxon>
        <taxon>Entomobryoidea</taxon>
        <taxon>Orchesellidae</taxon>
        <taxon>Orchesellinae</taxon>
        <taxon>Orchesella</taxon>
    </lineage>
</organism>
<feature type="domain" description="C2H2-type" evidence="9">
    <location>
        <begin position="237"/>
        <end position="257"/>
    </location>
</feature>
<dbReference type="AlphaFoldDB" id="A0A1D2MCF5"/>
<dbReference type="Proteomes" id="UP000094527">
    <property type="component" value="Unassembled WGS sequence"/>
</dbReference>
<keyword evidence="5" id="KW-0862">Zinc</keyword>
<evidence type="ECO:0000256" key="2">
    <source>
        <dbReference type="ARBA" id="ARBA00022723"/>
    </source>
</evidence>
<dbReference type="PANTHER" id="PTHR23226">
    <property type="entry name" value="ZINC FINGER AND SCAN DOMAIN-CONTAINING"/>
    <property type="match status" value="1"/>
</dbReference>
<evidence type="ECO:0000256" key="1">
    <source>
        <dbReference type="ARBA" id="ARBA00004123"/>
    </source>
</evidence>
<gene>
    <name evidence="10" type="ORF">Ocin01_16004</name>
</gene>
<dbReference type="PROSITE" id="PS00028">
    <property type="entry name" value="ZINC_FINGER_C2H2_1"/>
    <property type="match status" value="5"/>
</dbReference>
<feature type="non-terminal residue" evidence="10">
    <location>
        <position position="1"/>
    </location>
</feature>
<dbReference type="InterPro" id="IPR036236">
    <property type="entry name" value="Znf_C2H2_sf"/>
</dbReference>
<feature type="domain" description="C2H2-type" evidence="9">
    <location>
        <begin position="204"/>
        <end position="227"/>
    </location>
</feature>
<feature type="domain" description="C2H2-type" evidence="9">
    <location>
        <begin position="45"/>
        <end position="72"/>
    </location>
</feature>
<reference evidence="10 11" key="1">
    <citation type="journal article" date="2016" name="Genome Biol. Evol.">
        <title>Gene Family Evolution Reflects Adaptation to Soil Environmental Stressors in the Genome of the Collembolan Orchesella cincta.</title>
        <authorList>
            <person name="Faddeeva-Vakhrusheva A."/>
            <person name="Derks M.F."/>
            <person name="Anvar S.Y."/>
            <person name="Agamennone V."/>
            <person name="Suring W."/>
            <person name="Smit S."/>
            <person name="van Straalen N.M."/>
            <person name="Roelofs D."/>
        </authorList>
    </citation>
    <scope>NUCLEOTIDE SEQUENCE [LARGE SCALE GENOMIC DNA]</scope>
    <source>
        <tissue evidence="10">Mixed pool</tissue>
    </source>
</reference>
<dbReference type="FunFam" id="3.30.160.60:FF:000110">
    <property type="entry name" value="Zinc finger protein-like"/>
    <property type="match status" value="1"/>
</dbReference>
<dbReference type="OMA" id="SHTRINH"/>
<feature type="domain" description="C2H2-type" evidence="9">
    <location>
        <begin position="148"/>
        <end position="175"/>
    </location>
</feature>
<evidence type="ECO:0000313" key="11">
    <source>
        <dbReference type="Proteomes" id="UP000094527"/>
    </source>
</evidence>
<dbReference type="SUPFAM" id="SSF57667">
    <property type="entry name" value="beta-beta-alpha zinc fingers"/>
    <property type="match status" value="5"/>
</dbReference>
<evidence type="ECO:0000256" key="4">
    <source>
        <dbReference type="ARBA" id="ARBA00022771"/>
    </source>
</evidence>
<evidence type="ECO:0000256" key="8">
    <source>
        <dbReference type="PROSITE-ProRule" id="PRU00042"/>
    </source>
</evidence>
<dbReference type="FunFam" id="3.30.160.60:FF:000100">
    <property type="entry name" value="Zinc finger 45-like"/>
    <property type="match status" value="1"/>
</dbReference>
<comment type="subcellular location">
    <subcellularLocation>
        <location evidence="1">Nucleus</location>
    </subcellularLocation>
</comment>
<evidence type="ECO:0000313" key="10">
    <source>
        <dbReference type="EMBL" id="ODM90678.1"/>
    </source>
</evidence>
<evidence type="ECO:0000256" key="6">
    <source>
        <dbReference type="ARBA" id="ARBA00023242"/>
    </source>
</evidence>
<dbReference type="SMART" id="SM00355">
    <property type="entry name" value="ZnF_C2H2"/>
    <property type="match status" value="7"/>
</dbReference>
<feature type="domain" description="C2H2-type" evidence="9">
    <location>
        <begin position="176"/>
        <end position="203"/>
    </location>
</feature>
<accession>A0A1D2MCF5</accession>
<evidence type="ECO:0000256" key="3">
    <source>
        <dbReference type="ARBA" id="ARBA00022737"/>
    </source>
</evidence>
<keyword evidence="6" id="KW-0539">Nucleus</keyword>
<dbReference type="GO" id="GO:0000978">
    <property type="term" value="F:RNA polymerase II cis-regulatory region sequence-specific DNA binding"/>
    <property type="evidence" value="ECO:0007669"/>
    <property type="project" value="TreeGrafter"/>
</dbReference>
<dbReference type="GO" id="GO:0000981">
    <property type="term" value="F:DNA-binding transcription factor activity, RNA polymerase II-specific"/>
    <property type="evidence" value="ECO:0007669"/>
    <property type="project" value="TreeGrafter"/>
</dbReference>